<dbReference type="InterPro" id="IPR000111">
    <property type="entry name" value="Glyco_hydro_27/36_CS"/>
</dbReference>
<dbReference type="EC" id="3.2.1.22" evidence="2 5"/>
<comment type="similarity">
    <text evidence="5">Belongs to the glycosyl hydrolase.</text>
</comment>
<dbReference type="KEGG" id="fit:Fi14EGH31_29210"/>
<dbReference type="InterPro" id="IPR038417">
    <property type="entry name" value="Alpga-gal_N_sf"/>
</dbReference>
<proteinExistence type="inferred from homology"/>
<dbReference type="AlphaFoldDB" id="A0A7I8E2R8"/>
<dbReference type="Pfam" id="PF16874">
    <property type="entry name" value="Glyco_hydro_36C"/>
    <property type="match status" value="1"/>
</dbReference>
<dbReference type="Pfam" id="PF02065">
    <property type="entry name" value="Melibiase"/>
    <property type="match status" value="1"/>
</dbReference>
<evidence type="ECO:0000313" key="10">
    <source>
        <dbReference type="EMBL" id="BCL59209.1"/>
    </source>
</evidence>
<feature type="binding site" evidence="7">
    <location>
        <position position="548"/>
    </location>
    <ligand>
        <name>substrate</name>
    </ligand>
</feature>
<organism evidence="10">
    <name type="scientific">Faecalibacillus intestinalis</name>
    <dbReference type="NCBI Taxonomy" id="1982626"/>
    <lineage>
        <taxon>Bacteria</taxon>
        <taxon>Bacillati</taxon>
        <taxon>Bacillota</taxon>
        <taxon>Erysipelotrichia</taxon>
        <taxon>Erysipelotrichales</taxon>
        <taxon>Coprobacillaceae</taxon>
        <taxon>Faecalibacillus</taxon>
    </lineage>
</organism>
<dbReference type="GeneID" id="70581349"/>
<dbReference type="Gene3D" id="2.60.40.1180">
    <property type="entry name" value="Golgi alpha-mannosidase II"/>
    <property type="match status" value="1"/>
</dbReference>
<evidence type="ECO:0000256" key="1">
    <source>
        <dbReference type="ARBA" id="ARBA00001255"/>
    </source>
</evidence>
<dbReference type="PIRSF" id="PIRSF005536">
    <property type="entry name" value="Agal"/>
    <property type="match status" value="1"/>
</dbReference>
<evidence type="ECO:0000259" key="8">
    <source>
        <dbReference type="Pfam" id="PF16874"/>
    </source>
</evidence>
<dbReference type="GO" id="GO:0016052">
    <property type="term" value="P:carbohydrate catabolic process"/>
    <property type="evidence" value="ECO:0007669"/>
    <property type="project" value="InterPro"/>
</dbReference>
<dbReference type="PANTHER" id="PTHR43053:SF3">
    <property type="entry name" value="ALPHA-GALACTOSIDASE C-RELATED"/>
    <property type="match status" value="1"/>
</dbReference>
<dbReference type="Gene3D" id="3.20.20.70">
    <property type="entry name" value="Aldolase class I"/>
    <property type="match status" value="1"/>
</dbReference>
<feature type="binding site" evidence="7">
    <location>
        <begin position="366"/>
        <end position="367"/>
    </location>
    <ligand>
        <name>substrate</name>
    </ligand>
</feature>
<feature type="binding site" evidence="7">
    <location>
        <position position="526"/>
    </location>
    <ligand>
        <name>substrate</name>
    </ligand>
</feature>
<evidence type="ECO:0000256" key="2">
    <source>
        <dbReference type="ARBA" id="ARBA00012755"/>
    </source>
</evidence>
<reference evidence="10" key="1">
    <citation type="journal article" date="2020" name="Microbiol. Resour. Announc.">
        <title>Complete Genome Sequence of Faecalibacillus intestinalis JCM 34082, Isolated from Feces from a Healthy Japanese Female.</title>
        <authorList>
            <person name="Sakamoto M."/>
            <person name="Ikeyama N."/>
            <person name="Toyoda A."/>
            <person name="Murakami T."/>
            <person name="Mori H."/>
            <person name="Ohkuma M."/>
        </authorList>
    </citation>
    <scope>NUCLEOTIDE SEQUENCE</scope>
    <source>
        <strain evidence="10">14EGH31</strain>
    </source>
</reference>
<dbReference type="Proteomes" id="UP000593842">
    <property type="component" value="Chromosome"/>
</dbReference>
<evidence type="ECO:0000256" key="4">
    <source>
        <dbReference type="ARBA" id="ARBA00023295"/>
    </source>
</evidence>
<evidence type="ECO:0000256" key="5">
    <source>
        <dbReference type="PIRNR" id="PIRNR005536"/>
    </source>
</evidence>
<comment type="catalytic activity">
    <reaction evidence="1 5">
        <text>Hydrolysis of terminal, non-reducing alpha-D-galactose residues in alpha-D-galactosides, including galactose oligosaccharides, galactomannans and galactolipids.</text>
        <dbReference type="EC" id="3.2.1.22"/>
    </reaction>
</comment>
<keyword evidence="4 5" id="KW-0326">Glycosidase</keyword>
<feature type="domain" description="Glycosyl hydrolase family 36 C-terminal" evidence="8">
    <location>
        <begin position="648"/>
        <end position="731"/>
    </location>
</feature>
<evidence type="ECO:0000256" key="6">
    <source>
        <dbReference type="PIRSR" id="PIRSR005536-1"/>
    </source>
</evidence>
<sequence>MIVFHEESKTFHLYNNEISYMFKILENNQLGQLYYGKRIHDRKDFDHLLELFPRPMSPCSYKGDLSFSLEHIKQEYPVYGSGDLRHPAIDILQENGSHILNFEYVSHEIIQGKPKLKDLPATYVENENEAQTLIITLYDGVIETKLQLSYTIYQDFPVITRNAFIVNEGKQKLRLNQMMSISLDLPDQDYEMIELTGSWARERSIKTRKLTEGIQSIYSLRGCSSHQFNPFIALKREDCKETSCEVLGFSLVYSGNFLAQVEVDNYHVSRVSMGIHPHCFEYLLDHLDSFQSPEVVMVYSNQGLNKMSQTYHQLYQKRLARGKYRDQVRPILVNNWEGTYFDFNEDKIVSMANTAKELGIELFVLDDGWFGNRNNDHQGLGDWFPNLDKLPHGINGLSKRIHDLGLKFGLWFEPEMVNEDSNLYRNHPEWVLKTPHRKSCHGRNQYILDFSNPEVVSYIAQAMMNVIDDSYISYIKWDMNRCMSEVYSSTHDVLSQGRVMHEYILGVYHLYDVLTTKYPDILFESCASGGARFDPGMLYYAPQCWTSDDTDAIERLKIQYGTSLVYPLSSMGSHVSNIPNHQTFRKVPLQTRANVAYFGTFGYELDVNYLSDEEKEIIKKQIVFMKQYRSLFQFGTFYHLKSPFEGNETAWMVVSHDKTQAIVGYYRPLQEVNVGYRRLPLLGLDEDKMYHVNGLDLYGDELMNMGLIISDSSCGENKDGIGDYYSKLYILKEKKENE</sequence>
<dbReference type="InterPro" id="IPR050985">
    <property type="entry name" value="Alpha-glycosidase_related"/>
</dbReference>
<dbReference type="RefSeq" id="WP_117844646.1">
    <property type="nucleotide sequence ID" value="NZ_AP024085.1"/>
</dbReference>
<protein>
    <recommendedName>
        <fullName evidence="2 5">Alpha-galactosidase</fullName>
        <ecNumber evidence="2 5">3.2.1.22</ecNumber>
    </recommendedName>
</protein>
<dbReference type="InterPro" id="IPR017853">
    <property type="entry name" value="GH"/>
</dbReference>
<feature type="domain" description="Glycosyl hydrolase family 36 N-terminal" evidence="9">
    <location>
        <begin position="29"/>
        <end position="284"/>
    </location>
</feature>
<dbReference type="EMBL" id="AP024085">
    <property type="protein sequence ID" value="BCL59209.1"/>
    <property type="molecule type" value="Genomic_DNA"/>
</dbReference>
<dbReference type="InterPro" id="IPR013780">
    <property type="entry name" value="Glyco_hydro_b"/>
</dbReference>
<dbReference type="PRINTS" id="PR00743">
    <property type="entry name" value="GLHYDRLASE36"/>
</dbReference>
<evidence type="ECO:0000256" key="7">
    <source>
        <dbReference type="PIRSR" id="PIRSR005536-2"/>
    </source>
</evidence>
<dbReference type="PROSITE" id="PS00512">
    <property type="entry name" value="ALPHA_GALACTOSIDASE"/>
    <property type="match status" value="1"/>
</dbReference>
<accession>A0A7I8E2R8</accession>
<feature type="active site" description="Proton donor" evidence="6">
    <location>
        <position position="548"/>
    </location>
</feature>
<evidence type="ECO:0000259" key="9">
    <source>
        <dbReference type="Pfam" id="PF16875"/>
    </source>
</evidence>
<dbReference type="GO" id="GO:0004557">
    <property type="term" value="F:alpha-galactosidase activity"/>
    <property type="evidence" value="ECO:0007669"/>
    <property type="project" value="UniProtKB-UniRule"/>
</dbReference>
<dbReference type="CDD" id="cd14791">
    <property type="entry name" value="GH36"/>
    <property type="match status" value="1"/>
</dbReference>
<dbReference type="InterPro" id="IPR031705">
    <property type="entry name" value="Glyco_hydro_36_C"/>
</dbReference>
<name>A0A7I8E2R8_9FIRM</name>
<dbReference type="SUPFAM" id="SSF51445">
    <property type="entry name" value="(Trans)glycosidases"/>
    <property type="match status" value="1"/>
</dbReference>
<dbReference type="InterPro" id="IPR013785">
    <property type="entry name" value="Aldolase_TIM"/>
</dbReference>
<feature type="binding site" evidence="7">
    <location>
        <position position="443"/>
    </location>
    <ligand>
        <name>substrate</name>
    </ligand>
</feature>
<dbReference type="Pfam" id="PF16875">
    <property type="entry name" value="Glyco_hydro_36N"/>
    <property type="match status" value="1"/>
</dbReference>
<feature type="binding site" evidence="7">
    <location>
        <begin position="476"/>
        <end position="480"/>
    </location>
    <ligand>
        <name>substrate</name>
    </ligand>
</feature>
<dbReference type="Gene3D" id="2.70.98.60">
    <property type="entry name" value="alpha-galactosidase from lactobacil brevis"/>
    <property type="match status" value="1"/>
</dbReference>
<dbReference type="InterPro" id="IPR002252">
    <property type="entry name" value="Glyco_hydro_36"/>
</dbReference>
<dbReference type="PANTHER" id="PTHR43053">
    <property type="entry name" value="GLYCOSIDASE FAMILY 31"/>
    <property type="match status" value="1"/>
</dbReference>
<feature type="active site" description="Nucleophile" evidence="6">
    <location>
        <position position="478"/>
    </location>
</feature>
<gene>
    <name evidence="10" type="primary">galA</name>
    <name evidence="10" type="ORF">Fi14EGH31_29210</name>
</gene>
<keyword evidence="3 5" id="KW-0378">Hydrolase</keyword>
<feature type="binding site" evidence="7">
    <location>
        <position position="199"/>
    </location>
    <ligand>
        <name>substrate</name>
    </ligand>
</feature>
<dbReference type="FunFam" id="3.20.20.70:FF:000118">
    <property type="entry name" value="Alpha-galactosidase"/>
    <property type="match status" value="1"/>
</dbReference>
<dbReference type="InterPro" id="IPR031704">
    <property type="entry name" value="Glyco_hydro_36_N"/>
</dbReference>
<evidence type="ECO:0000256" key="3">
    <source>
        <dbReference type="ARBA" id="ARBA00022801"/>
    </source>
</evidence>